<evidence type="ECO:0000256" key="1">
    <source>
        <dbReference type="SAM" id="Phobius"/>
    </source>
</evidence>
<evidence type="ECO:0000313" key="2">
    <source>
        <dbReference type="EMBL" id="MCP8969958.1"/>
    </source>
</evidence>
<dbReference type="AlphaFoldDB" id="A0AA42BTX9"/>
<comment type="caution">
    <text evidence="2">The sequence shown here is derived from an EMBL/GenBank/DDBJ whole genome shotgun (WGS) entry which is preliminary data.</text>
</comment>
<dbReference type="RefSeq" id="WP_254759876.1">
    <property type="nucleotide sequence ID" value="NZ_JANCLT010000008.1"/>
</dbReference>
<dbReference type="Proteomes" id="UP001156102">
    <property type="component" value="Unassembled WGS sequence"/>
</dbReference>
<keyword evidence="1" id="KW-0812">Transmembrane</keyword>
<keyword evidence="1" id="KW-1133">Transmembrane helix</keyword>
<proteinExistence type="predicted"/>
<feature type="transmembrane region" description="Helical" evidence="1">
    <location>
        <begin position="6"/>
        <end position="29"/>
    </location>
</feature>
<gene>
    <name evidence="2" type="ORF">NK662_15635</name>
</gene>
<organism evidence="2 3">
    <name type="scientific">Ectobacillus ponti</name>
    <dbReference type="NCBI Taxonomy" id="2961894"/>
    <lineage>
        <taxon>Bacteria</taxon>
        <taxon>Bacillati</taxon>
        <taxon>Bacillota</taxon>
        <taxon>Bacilli</taxon>
        <taxon>Bacillales</taxon>
        <taxon>Bacillaceae</taxon>
        <taxon>Ectobacillus</taxon>
    </lineage>
</organism>
<accession>A0AA42BTX9</accession>
<dbReference type="EMBL" id="JANCLT010000008">
    <property type="protein sequence ID" value="MCP8969958.1"/>
    <property type="molecule type" value="Genomic_DNA"/>
</dbReference>
<protein>
    <submittedName>
        <fullName evidence="2">Uncharacterized protein</fullName>
    </submittedName>
</protein>
<reference evidence="2" key="1">
    <citation type="submission" date="2022-07" db="EMBL/GenBank/DDBJ databases">
        <authorList>
            <person name="Li W.-J."/>
            <person name="Deng Q.-Q."/>
        </authorList>
    </citation>
    <scope>NUCLEOTIDE SEQUENCE</scope>
    <source>
        <strain evidence="2">SYSU M60031</strain>
    </source>
</reference>
<keyword evidence="3" id="KW-1185">Reference proteome</keyword>
<name>A0AA42BTX9_9BACI</name>
<keyword evidence="1" id="KW-0472">Membrane</keyword>
<evidence type="ECO:0000313" key="3">
    <source>
        <dbReference type="Proteomes" id="UP001156102"/>
    </source>
</evidence>
<sequence length="59" mass="6461">MFLVMFMLLVILSPFIIILAPLLGGLLAFGIVMGWLFRLVDAVHDAVNRVLGKHVGLAK</sequence>